<keyword evidence="2" id="KW-1185">Reference proteome</keyword>
<comment type="caution">
    <text evidence="1">The sequence shown here is derived from an EMBL/GenBank/DDBJ whole genome shotgun (WGS) entry which is preliminary data.</text>
</comment>
<reference evidence="2" key="1">
    <citation type="submission" date="2018-05" db="EMBL/GenBank/DDBJ databases">
        <title>Draft genome sequence of Stemphylium lycopersici strain CIDEFI 213.</title>
        <authorList>
            <person name="Medina R."/>
            <person name="Franco M.E.E."/>
            <person name="Lucentini C.G."/>
            <person name="Saparrat M.C.N."/>
            <person name="Balatti P.A."/>
        </authorList>
    </citation>
    <scope>NUCLEOTIDE SEQUENCE [LARGE SCALE GENOMIC DNA]</scope>
    <source>
        <strain evidence="2">CIDEFI 213</strain>
    </source>
</reference>
<gene>
    <name evidence="1" type="ORF">DDE83_002170</name>
</gene>
<dbReference type="InterPro" id="IPR038084">
    <property type="entry name" value="PduO/GlcC-like_sf"/>
</dbReference>
<dbReference type="EMBL" id="QGDH01000022">
    <property type="protein sequence ID" value="RAR14402.1"/>
    <property type="molecule type" value="Genomic_DNA"/>
</dbReference>
<name>A0A364NAW2_STELY</name>
<dbReference type="Gene3D" id="3.30.450.150">
    <property type="entry name" value="Haem-degrading domain"/>
    <property type="match status" value="1"/>
</dbReference>
<dbReference type="Pfam" id="PF03928">
    <property type="entry name" value="HbpS-like"/>
    <property type="match status" value="1"/>
</dbReference>
<dbReference type="AlphaFoldDB" id="A0A364NAW2"/>
<evidence type="ECO:0000313" key="1">
    <source>
        <dbReference type="EMBL" id="RAR14402.1"/>
    </source>
</evidence>
<dbReference type="SUPFAM" id="SSF143744">
    <property type="entry name" value="GlcG-like"/>
    <property type="match status" value="1"/>
</dbReference>
<dbReference type="InterPro" id="IPR052517">
    <property type="entry name" value="GlcG_carb_metab_protein"/>
</dbReference>
<accession>A0A364NAW2</accession>
<dbReference type="InterPro" id="IPR005624">
    <property type="entry name" value="PduO/GlcC-like"/>
</dbReference>
<protein>
    <submittedName>
        <fullName evidence="1">Duf336-domain-containing protein</fullName>
    </submittedName>
</protein>
<organism evidence="1 2">
    <name type="scientific">Stemphylium lycopersici</name>
    <name type="common">Tomato gray leaf spot disease fungus</name>
    <name type="synonym">Thyrospora lycopersici</name>
    <dbReference type="NCBI Taxonomy" id="183478"/>
    <lineage>
        <taxon>Eukaryota</taxon>
        <taxon>Fungi</taxon>
        <taxon>Dikarya</taxon>
        <taxon>Ascomycota</taxon>
        <taxon>Pezizomycotina</taxon>
        <taxon>Dothideomycetes</taxon>
        <taxon>Pleosporomycetidae</taxon>
        <taxon>Pleosporales</taxon>
        <taxon>Pleosporineae</taxon>
        <taxon>Pleosporaceae</taxon>
        <taxon>Stemphylium</taxon>
    </lineage>
</organism>
<dbReference type="PANTHER" id="PTHR34309">
    <property type="entry name" value="SLR1406 PROTEIN"/>
    <property type="match status" value="1"/>
</dbReference>
<evidence type="ECO:0000313" key="2">
    <source>
        <dbReference type="Proteomes" id="UP000249619"/>
    </source>
</evidence>
<dbReference type="Proteomes" id="UP000249619">
    <property type="component" value="Unassembled WGS sequence"/>
</dbReference>
<sequence length="230" mass="24007">MARGTGLDGLVPTETLHNAEEKLHTLHHRKPTVRTLIDKITAIVITLFYTFARPHLFKMRFLPTLLSLSALTTLATAQMNTTNGIGSTPAERYVISADQAQTVIKAAVANATSLQIPENIAVVDPSGLLVAFHRMDNAFVGSIDISQKKARTAVLFNGLSSADLYAAVQPGAPLYGVDNTNGGLVVFGGGVPVYLNGRLIGGVGVSGGSVEQDLSVVNAGVEALGATSKA</sequence>
<proteinExistence type="predicted"/>
<dbReference type="PANTHER" id="PTHR34309:SF1">
    <property type="entry name" value="PROTEIN GLCG"/>
    <property type="match status" value="1"/>
</dbReference>